<feature type="transmembrane region" description="Helical" evidence="10">
    <location>
        <begin position="20"/>
        <end position="40"/>
    </location>
</feature>
<dbReference type="GO" id="GO:0005524">
    <property type="term" value="F:ATP binding"/>
    <property type="evidence" value="ECO:0007669"/>
    <property type="project" value="UniProtKB-KW"/>
</dbReference>
<dbReference type="InterPro" id="IPR035965">
    <property type="entry name" value="PAS-like_dom_sf"/>
</dbReference>
<dbReference type="SUPFAM" id="SSF52172">
    <property type="entry name" value="CheY-like"/>
    <property type="match status" value="1"/>
</dbReference>
<keyword evidence="3 9" id="KW-0597">Phosphoprotein</keyword>
<evidence type="ECO:0000256" key="9">
    <source>
        <dbReference type="PROSITE-ProRule" id="PRU00169"/>
    </source>
</evidence>
<dbReference type="InterPro" id="IPR005467">
    <property type="entry name" value="His_kinase_dom"/>
</dbReference>
<gene>
    <name evidence="15" type="ORF">FEF65_07815</name>
</gene>
<dbReference type="CDD" id="cd00082">
    <property type="entry name" value="HisKA"/>
    <property type="match status" value="1"/>
</dbReference>
<evidence type="ECO:0000256" key="1">
    <source>
        <dbReference type="ARBA" id="ARBA00000085"/>
    </source>
</evidence>
<feature type="domain" description="Histidine kinase" evidence="11">
    <location>
        <begin position="433"/>
        <end position="658"/>
    </location>
</feature>
<protein>
    <recommendedName>
        <fullName evidence="2">histidine kinase</fullName>
        <ecNumber evidence="2">2.7.13.3</ecNumber>
    </recommendedName>
</protein>
<dbReference type="InterPro" id="IPR007892">
    <property type="entry name" value="CHASE4"/>
</dbReference>
<evidence type="ECO:0000259" key="13">
    <source>
        <dbReference type="PROSITE" id="PS50112"/>
    </source>
</evidence>
<dbReference type="Gene3D" id="3.30.450.20">
    <property type="entry name" value="PAS domain"/>
    <property type="match status" value="1"/>
</dbReference>
<dbReference type="Pfam" id="PF05228">
    <property type="entry name" value="CHASE4"/>
    <property type="match status" value="1"/>
</dbReference>
<feature type="domain" description="Response regulatory" evidence="12">
    <location>
        <begin position="683"/>
        <end position="799"/>
    </location>
</feature>
<dbReference type="SMART" id="SM00091">
    <property type="entry name" value="PAS"/>
    <property type="match status" value="1"/>
</dbReference>
<dbReference type="CDD" id="cd00130">
    <property type="entry name" value="PAS"/>
    <property type="match status" value="1"/>
</dbReference>
<keyword evidence="4" id="KW-0808">Transferase</keyword>
<sequence>MGVKNNRAAAQPHCAINTLILSFSALFIIGAIAFTLILFFGSRSMDQQRVDESRYFAGLELESIYGDLGLLAKDNSWWDEIIIHSTPQPDPEWVRKTYIPYLSETLKISDMIVIGGDNQTLYAIHDDTFSQTDATELFDTDTLQLLLNRARSASSSEPEPFNGLAIVQGQIMVVSASALTPEEEGSTALPDGLRPVLLFMRPFSTALFKEHSKKLILNRLQVISATDTAAADVTNGGSFELKDIHGKSIGYLTWHVDAVAHRMIEGVMPLLLLLMLIVTALATLVIRSAFKARNRLRILSSAIEQAGEAIAVTDLNGITVYINNSFSKLTGYDPEELIGHGPAFLQESCQTIPVFNALWTTVNRGEIWQNKVTARRKDGSRYPAMMSAAPIYNDAGHISHVVCIQQNISDYEQLEQSFLQAQKMEAVGILAGGIAHNFNNLLAGITGYAYLIKQETLAQPAVQARIDHINELSYRAAEVIGQLLTFARKAMVHKQPLHLHALISDTMALIRLALPENIRLEYTHCEDECHICGDHNQLQQLLLNLANNARDALKGVNNPALTIRLQRLTADAAFRKLHPELQGDAFACITLVDNGCGIAAEDMPHLFEPFFTTKEVGKGSGLGLAMAFGAVKTHDGAIDIESSKDQGTTFSIYLPLCSHIEHKPDTVGDATTNQTMQYGQHELILLADDAPEVLDSIAAVLERLNYRLLKATDGVQAIELFALHQSDIQLAILDIMMPEKSGIEVAKTLRNTRPALPIIFLTGYDKSHASEITAQLESCMLLEKPPVIQKLAAAIRQLLEPDPFRQRDQQM</sequence>
<evidence type="ECO:0000259" key="14">
    <source>
        <dbReference type="PROSITE" id="PS50113"/>
    </source>
</evidence>
<dbReference type="PROSITE" id="PS50113">
    <property type="entry name" value="PAC"/>
    <property type="match status" value="1"/>
</dbReference>
<keyword evidence="10" id="KW-0472">Membrane</keyword>
<dbReference type="InterPro" id="IPR003661">
    <property type="entry name" value="HisK_dim/P_dom"/>
</dbReference>
<evidence type="ECO:0000259" key="12">
    <source>
        <dbReference type="PROSITE" id="PS50110"/>
    </source>
</evidence>
<dbReference type="SUPFAM" id="SSF55874">
    <property type="entry name" value="ATPase domain of HSP90 chaperone/DNA topoisomerase II/histidine kinase"/>
    <property type="match status" value="1"/>
</dbReference>
<organism evidence="15 16">
    <name type="scientific">Mariprofundus erugo</name>
    <dbReference type="NCBI Taxonomy" id="2528639"/>
    <lineage>
        <taxon>Bacteria</taxon>
        <taxon>Pseudomonadati</taxon>
        <taxon>Pseudomonadota</taxon>
        <taxon>Candidatius Mariprofundia</taxon>
        <taxon>Mariprofundales</taxon>
        <taxon>Mariprofundaceae</taxon>
        <taxon>Mariprofundus</taxon>
    </lineage>
</organism>
<dbReference type="SUPFAM" id="SSF47384">
    <property type="entry name" value="Homodimeric domain of signal transducing histidine kinase"/>
    <property type="match status" value="1"/>
</dbReference>
<dbReference type="InterPro" id="IPR000700">
    <property type="entry name" value="PAS-assoc_C"/>
</dbReference>
<dbReference type="PROSITE" id="PS50112">
    <property type="entry name" value="PAS"/>
    <property type="match status" value="1"/>
</dbReference>
<dbReference type="PROSITE" id="PS50110">
    <property type="entry name" value="RESPONSE_REGULATORY"/>
    <property type="match status" value="1"/>
</dbReference>
<dbReference type="SMART" id="SM00387">
    <property type="entry name" value="HATPase_c"/>
    <property type="match status" value="1"/>
</dbReference>
<dbReference type="InterPro" id="IPR000014">
    <property type="entry name" value="PAS"/>
</dbReference>
<dbReference type="SMART" id="SM00448">
    <property type="entry name" value="REC"/>
    <property type="match status" value="1"/>
</dbReference>
<evidence type="ECO:0000256" key="7">
    <source>
        <dbReference type="ARBA" id="ARBA00022840"/>
    </source>
</evidence>
<feature type="transmembrane region" description="Helical" evidence="10">
    <location>
        <begin position="270"/>
        <end position="290"/>
    </location>
</feature>
<dbReference type="NCBIfam" id="TIGR00229">
    <property type="entry name" value="sensory_box"/>
    <property type="match status" value="1"/>
</dbReference>
<keyword evidence="7" id="KW-0067">ATP-binding</keyword>
<keyword evidence="6" id="KW-0418">Kinase</keyword>
<dbReference type="InterPro" id="IPR001789">
    <property type="entry name" value="Sig_transdc_resp-reg_receiver"/>
</dbReference>
<dbReference type="PRINTS" id="PR00344">
    <property type="entry name" value="BCTRLSENSOR"/>
</dbReference>
<dbReference type="CDD" id="cd17574">
    <property type="entry name" value="REC_OmpR"/>
    <property type="match status" value="1"/>
</dbReference>
<evidence type="ECO:0000256" key="5">
    <source>
        <dbReference type="ARBA" id="ARBA00022741"/>
    </source>
</evidence>
<feature type="modified residue" description="4-aspartylphosphate" evidence="9">
    <location>
        <position position="734"/>
    </location>
</feature>
<dbReference type="InterPro" id="IPR036097">
    <property type="entry name" value="HisK_dim/P_sf"/>
</dbReference>
<dbReference type="AlphaFoldDB" id="A0A5R9GQK3"/>
<dbReference type="InterPro" id="IPR036890">
    <property type="entry name" value="HATPase_C_sf"/>
</dbReference>
<dbReference type="InterPro" id="IPR011006">
    <property type="entry name" value="CheY-like_superfamily"/>
</dbReference>
<keyword evidence="10" id="KW-0812">Transmembrane</keyword>
<dbReference type="Proteomes" id="UP000306585">
    <property type="component" value="Unassembled WGS sequence"/>
</dbReference>
<dbReference type="Pfam" id="PF13426">
    <property type="entry name" value="PAS_9"/>
    <property type="match status" value="1"/>
</dbReference>
<accession>A0A5R9GQK3</accession>
<evidence type="ECO:0000313" key="16">
    <source>
        <dbReference type="Proteomes" id="UP000306585"/>
    </source>
</evidence>
<evidence type="ECO:0000256" key="2">
    <source>
        <dbReference type="ARBA" id="ARBA00012438"/>
    </source>
</evidence>
<evidence type="ECO:0000313" key="15">
    <source>
        <dbReference type="EMBL" id="TLS67325.1"/>
    </source>
</evidence>
<feature type="domain" description="PAC" evidence="14">
    <location>
        <begin position="368"/>
        <end position="420"/>
    </location>
</feature>
<dbReference type="InterPro" id="IPR003594">
    <property type="entry name" value="HATPase_dom"/>
</dbReference>
<evidence type="ECO:0000256" key="10">
    <source>
        <dbReference type="SAM" id="Phobius"/>
    </source>
</evidence>
<keyword evidence="5" id="KW-0547">Nucleotide-binding</keyword>
<comment type="caution">
    <text evidence="15">The sequence shown here is derived from an EMBL/GenBank/DDBJ whole genome shotgun (WGS) entry which is preliminary data.</text>
</comment>
<dbReference type="RefSeq" id="WP_138239241.1">
    <property type="nucleotide sequence ID" value="NZ_VBRY01000006.1"/>
</dbReference>
<evidence type="ECO:0000256" key="8">
    <source>
        <dbReference type="ARBA" id="ARBA00023012"/>
    </source>
</evidence>
<dbReference type="InterPro" id="IPR004358">
    <property type="entry name" value="Sig_transdc_His_kin-like_C"/>
</dbReference>
<evidence type="ECO:0000259" key="11">
    <source>
        <dbReference type="PROSITE" id="PS50109"/>
    </source>
</evidence>
<dbReference type="SUPFAM" id="SSF55785">
    <property type="entry name" value="PYP-like sensor domain (PAS domain)"/>
    <property type="match status" value="1"/>
</dbReference>
<evidence type="ECO:0000256" key="3">
    <source>
        <dbReference type="ARBA" id="ARBA00022553"/>
    </source>
</evidence>
<dbReference type="EC" id="2.7.13.3" evidence="2"/>
<dbReference type="EMBL" id="VBRY01000006">
    <property type="protein sequence ID" value="TLS67325.1"/>
    <property type="molecule type" value="Genomic_DNA"/>
</dbReference>
<evidence type="ECO:0000256" key="4">
    <source>
        <dbReference type="ARBA" id="ARBA00022679"/>
    </source>
</evidence>
<reference evidence="15 16" key="1">
    <citation type="journal article" date="2019" name="Appl. Environ. Microbiol.">
        <title>Environmental Evidence and Genomic Insight of Iron-oxidizing Bacteria Preference Towards More Corrosion Resistant Stainless Steel at Higher Salinities.</title>
        <authorList>
            <person name="Garrison C.E."/>
            <person name="Price K.A."/>
            <person name="Field E.K."/>
        </authorList>
    </citation>
    <scope>NUCLEOTIDE SEQUENCE [LARGE SCALE GENOMIC DNA]</scope>
    <source>
        <strain evidence="15 16">P3</strain>
    </source>
</reference>
<dbReference type="PANTHER" id="PTHR43065">
    <property type="entry name" value="SENSOR HISTIDINE KINASE"/>
    <property type="match status" value="1"/>
</dbReference>
<evidence type="ECO:0000256" key="6">
    <source>
        <dbReference type="ARBA" id="ARBA00022777"/>
    </source>
</evidence>
<keyword evidence="8" id="KW-0902">Two-component regulatory system</keyword>
<comment type="catalytic activity">
    <reaction evidence="1">
        <text>ATP + protein L-histidine = ADP + protein N-phospho-L-histidine.</text>
        <dbReference type="EC" id="2.7.13.3"/>
    </reaction>
</comment>
<keyword evidence="10" id="KW-1133">Transmembrane helix</keyword>
<dbReference type="InterPro" id="IPR001610">
    <property type="entry name" value="PAC"/>
</dbReference>
<dbReference type="GO" id="GO:0000155">
    <property type="term" value="F:phosphorelay sensor kinase activity"/>
    <property type="evidence" value="ECO:0007669"/>
    <property type="project" value="InterPro"/>
</dbReference>
<dbReference type="Pfam" id="PF00072">
    <property type="entry name" value="Response_reg"/>
    <property type="match status" value="1"/>
</dbReference>
<keyword evidence="16" id="KW-1185">Reference proteome</keyword>
<name>A0A5R9GQK3_9PROT</name>
<dbReference type="SMART" id="SM00086">
    <property type="entry name" value="PAC"/>
    <property type="match status" value="1"/>
</dbReference>
<dbReference type="Gene3D" id="3.30.565.10">
    <property type="entry name" value="Histidine kinase-like ATPase, C-terminal domain"/>
    <property type="match status" value="1"/>
</dbReference>
<proteinExistence type="predicted"/>
<dbReference type="PANTHER" id="PTHR43065:SF46">
    <property type="entry name" value="C4-DICARBOXYLATE TRANSPORT SENSOR PROTEIN DCTB"/>
    <property type="match status" value="1"/>
</dbReference>
<dbReference type="Gene3D" id="3.40.50.2300">
    <property type="match status" value="1"/>
</dbReference>
<dbReference type="Pfam" id="PF02518">
    <property type="entry name" value="HATPase_c"/>
    <property type="match status" value="1"/>
</dbReference>
<dbReference type="Gene3D" id="1.10.287.130">
    <property type="match status" value="1"/>
</dbReference>
<feature type="domain" description="PAS" evidence="13">
    <location>
        <begin position="295"/>
        <end position="339"/>
    </location>
</feature>
<dbReference type="PROSITE" id="PS50109">
    <property type="entry name" value="HIS_KIN"/>
    <property type="match status" value="1"/>
</dbReference>